<evidence type="ECO:0000313" key="5">
    <source>
        <dbReference type="Proteomes" id="UP000035721"/>
    </source>
</evidence>
<feature type="region of interest" description="Disordered" evidence="2">
    <location>
        <begin position="398"/>
        <end position="418"/>
    </location>
</feature>
<comment type="subunit">
    <text evidence="1">Heterodimer of an alpha and a beta chain.</text>
</comment>
<evidence type="ECO:0000313" key="4">
    <source>
        <dbReference type="EMBL" id="CCH80045.1"/>
    </source>
</evidence>
<dbReference type="EMBL" id="CAJB01000404">
    <property type="protein sequence ID" value="CCH80045.1"/>
    <property type="molecule type" value="Genomic_DNA"/>
</dbReference>
<reference evidence="4 5" key="1">
    <citation type="journal article" date="2013" name="ISME J.">
        <title>A metabolic model for members of the genus Tetrasphaera involved in enhanced biological phosphorus removal.</title>
        <authorList>
            <person name="Kristiansen R."/>
            <person name="Nguyen H.T.T."/>
            <person name="Saunders A.M."/>
            <person name="Nielsen J.L."/>
            <person name="Wimmer R."/>
            <person name="Le V.Q."/>
            <person name="McIlroy S.J."/>
            <person name="Petrovski S."/>
            <person name="Seviour R.J."/>
            <person name="Calteau A."/>
            <person name="Nielsen K.L."/>
            <person name="Nielsen P.H."/>
        </authorList>
    </citation>
    <scope>NUCLEOTIDE SEQUENCE [LARGE SCALE GENOMIC DNA]</scope>
    <source>
        <strain evidence="4 5">T1-X7</strain>
    </source>
</reference>
<organism evidence="4 5">
    <name type="scientific">Nostocoides japonicum T1-X7</name>
    <dbReference type="NCBI Taxonomy" id="1194083"/>
    <lineage>
        <taxon>Bacteria</taxon>
        <taxon>Bacillati</taxon>
        <taxon>Actinomycetota</taxon>
        <taxon>Actinomycetes</taxon>
        <taxon>Micrococcales</taxon>
        <taxon>Intrasporangiaceae</taxon>
        <taxon>Nostocoides</taxon>
    </lineage>
</organism>
<dbReference type="AlphaFoldDB" id="A0A077M7K4"/>
<dbReference type="Pfam" id="PF01642">
    <property type="entry name" value="MM_CoA_mutase"/>
    <property type="match status" value="1"/>
</dbReference>
<dbReference type="GO" id="GO:0019678">
    <property type="term" value="P:propionate metabolic process, methylmalonyl pathway"/>
    <property type="evidence" value="ECO:0007669"/>
    <property type="project" value="TreeGrafter"/>
</dbReference>
<sequence length="418" mass="42967">MVGALADLAPRAGEGVRALVVDGTAVHDSGASDVVEVAYLLAVGTAYLRSLVTHGLSAEDAASLVEFRLAATDEQFPTIAKLRAARLVWSRVAEVCGVPAGHGGMVQHAVTSAPMTTRFDPWTNLLRGTVAAFAAGVGGATAVTVLPFDHAIGQPDAFSRRIARNTSSLLIQEAHVAVVTDPAGGSYAVERLTADLASAAWALFQRIEAAGGILAGGWDVVGEAVTGVAGRRDDLVARRRLAVTGVSEFPLLHETLPTREPFPEEAPRVRSYAHAFEELRSAPAAAPVFLATMGTVAQHTPRATFMANLLAAGGVDTVTAGPTSGVGDVLAGYDRERVVCLAGPDAAYAEWGAELAEALRSAGAATVLVAGRPVEWADDSAATGDDALAFLHRTRTALGDDPAGSLAAAADPTEGADR</sequence>
<proteinExistence type="predicted"/>
<dbReference type="SUPFAM" id="SSF51703">
    <property type="entry name" value="Cobalamin (vitamin B12)-dependent enzymes"/>
    <property type="match status" value="1"/>
</dbReference>
<name>A0A077M7K4_9MICO</name>
<dbReference type="InterPro" id="IPR006099">
    <property type="entry name" value="MeMalonylCoA_mutase_a/b_cat"/>
</dbReference>
<accession>A0A077M7K4</accession>
<evidence type="ECO:0000259" key="3">
    <source>
        <dbReference type="Pfam" id="PF01642"/>
    </source>
</evidence>
<dbReference type="STRING" id="1194083.BN12_700010"/>
<keyword evidence="5" id="KW-1185">Reference proteome</keyword>
<dbReference type="GO" id="GO:0005737">
    <property type="term" value="C:cytoplasm"/>
    <property type="evidence" value="ECO:0007669"/>
    <property type="project" value="TreeGrafter"/>
</dbReference>
<dbReference type="Gene3D" id="3.20.20.240">
    <property type="entry name" value="Methylmalonyl-CoA mutase"/>
    <property type="match status" value="1"/>
</dbReference>
<evidence type="ECO:0000256" key="1">
    <source>
        <dbReference type="ARBA" id="ARBA00011870"/>
    </source>
</evidence>
<dbReference type="GO" id="GO:0004494">
    <property type="term" value="F:methylmalonyl-CoA mutase activity"/>
    <property type="evidence" value="ECO:0007669"/>
    <property type="project" value="UniProtKB-EC"/>
</dbReference>
<dbReference type="PANTHER" id="PTHR48101:SF4">
    <property type="entry name" value="METHYLMALONYL-COA MUTASE, MITOCHONDRIAL"/>
    <property type="match status" value="1"/>
</dbReference>
<dbReference type="GO" id="GO:0031419">
    <property type="term" value="F:cobalamin binding"/>
    <property type="evidence" value="ECO:0007669"/>
    <property type="project" value="UniProtKB-KW"/>
</dbReference>
<dbReference type="Proteomes" id="UP000035721">
    <property type="component" value="Unassembled WGS sequence"/>
</dbReference>
<evidence type="ECO:0000256" key="2">
    <source>
        <dbReference type="SAM" id="MobiDB-lite"/>
    </source>
</evidence>
<comment type="caution">
    <text evidence="4">The sequence shown here is derived from an EMBL/GenBank/DDBJ whole genome shotgun (WGS) entry which is preliminary data.</text>
</comment>
<dbReference type="PANTHER" id="PTHR48101">
    <property type="entry name" value="METHYLMALONYL-COA MUTASE, MITOCHONDRIAL-RELATED"/>
    <property type="match status" value="1"/>
</dbReference>
<dbReference type="EC" id="5.4.99.2" evidence="4"/>
<feature type="domain" description="Methylmalonyl-CoA mutase alpha/beta chain catalytic" evidence="3">
    <location>
        <begin position="16"/>
        <end position="257"/>
    </location>
</feature>
<dbReference type="InterPro" id="IPR016176">
    <property type="entry name" value="Cbl-dep_enz_cat"/>
</dbReference>
<protein>
    <submittedName>
        <fullName evidence="4">Methylmalonyl-CoA mutase small subunit, part 2</fullName>
        <ecNumber evidence="4">5.4.99.2</ecNumber>
    </submittedName>
</protein>
<dbReference type="Gene3D" id="3.40.50.280">
    <property type="entry name" value="Cobalamin-binding domain"/>
    <property type="match status" value="1"/>
</dbReference>
<gene>
    <name evidence="4" type="ORF">BN12_700010</name>
</gene>
<keyword evidence="4" id="KW-0413">Isomerase</keyword>